<gene>
    <name evidence="2" type="ORF">O181_106498</name>
</gene>
<feature type="compositionally biased region" description="Polar residues" evidence="1">
    <location>
        <begin position="82"/>
        <end position="98"/>
    </location>
</feature>
<protein>
    <recommendedName>
        <fullName evidence="4">Zn(2)-C6 fungal-type domain-containing protein</fullName>
    </recommendedName>
</protein>
<comment type="caution">
    <text evidence="2">The sequence shown here is derived from an EMBL/GenBank/DDBJ whole genome shotgun (WGS) entry which is preliminary data.</text>
</comment>
<organism evidence="2 3">
    <name type="scientific">Austropuccinia psidii MF-1</name>
    <dbReference type="NCBI Taxonomy" id="1389203"/>
    <lineage>
        <taxon>Eukaryota</taxon>
        <taxon>Fungi</taxon>
        <taxon>Dikarya</taxon>
        <taxon>Basidiomycota</taxon>
        <taxon>Pucciniomycotina</taxon>
        <taxon>Pucciniomycetes</taxon>
        <taxon>Pucciniales</taxon>
        <taxon>Sphaerophragmiaceae</taxon>
        <taxon>Austropuccinia</taxon>
    </lineage>
</organism>
<feature type="region of interest" description="Disordered" evidence="1">
    <location>
        <begin position="125"/>
        <end position="179"/>
    </location>
</feature>
<evidence type="ECO:0000313" key="2">
    <source>
        <dbReference type="EMBL" id="MBW0566783.1"/>
    </source>
</evidence>
<evidence type="ECO:0000256" key="1">
    <source>
        <dbReference type="SAM" id="MobiDB-lite"/>
    </source>
</evidence>
<sequence length="237" mass="25881">MLCTLCTKRGILCIGSLKMTNACDACQQAHKKCLFVVQPFQPHGQRSSRPTLPHKDSFVVNDDESIPEQEWTLGPQTGRPEQLQTISPVPSSINLSTTPPRPPSNGHFTPLPLLVCVVSKLRGNRPQDQVGANEPSQTDEPPIPGPSPSSEPHEDILTRESEPEVAPTQSMEEPFACPTPPHSVITIEDMPVGSLLSFLLPLVFPLPPSAPKSPPRCQAPLIPMMKLSRNSLIYNRP</sequence>
<evidence type="ECO:0008006" key="4">
    <source>
        <dbReference type="Google" id="ProtNLM"/>
    </source>
</evidence>
<evidence type="ECO:0000313" key="3">
    <source>
        <dbReference type="Proteomes" id="UP000765509"/>
    </source>
</evidence>
<feature type="region of interest" description="Disordered" evidence="1">
    <location>
        <begin position="69"/>
        <end position="108"/>
    </location>
</feature>
<dbReference type="AlphaFoldDB" id="A0A9Q3JP46"/>
<reference evidence="2" key="1">
    <citation type="submission" date="2021-03" db="EMBL/GenBank/DDBJ databases">
        <title>Draft genome sequence of rust myrtle Austropuccinia psidii MF-1, a brazilian biotype.</title>
        <authorList>
            <person name="Quecine M.C."/>
            <person name="Pachon D.M.R."/>
            <person name="Bonatelli M.L."/>
            <person name="Correr F.H."/>
            <person name="Franceschini L.M."/>
            <person name="Leite T.F."/>
            <person name="Margarido G.R.A."/>
            <person name="Almeida C.A."/>
            <person name="Ferrarezi J.A."/>
            <person name="Labate C.A."/>
        </authorList>
    </citation>
    <scope>NUCLEOTIDE SEQUENCE</scope>
    <source>
        <strain evidence="2">MF-1</strain>
    </source>
</reference>
<accession>A0A9Q3JP46</accession>
<name>A0A9Q3JP46_9BASI</name>
<dbReference type="EMBL" id="AVOT02079693">
    <property type="protein sequence ID" value="MBW0566783.1"/>
    <property type="molecule type" value="Genomic_DNA"/>
</dbReference>
<proteinExistence type="predicted"/>
<dbReference type="Proteomes" id="UP000765509">
    <property type="component" value="Unassembled WGS sequence"/>
</dbReference>
<keyword evidence="3" id="KW-1185">Reference proteome</keyword>
<feature type="compositionally biased region" description="Basic and acidic residues" evidence="1">
    <location>
        <begin position="151"/>
        <end position="162"/>
    </location>
</feature>